<evidence type="ECO:0000313" key="3">
    <source>
        <dbReference type="Proteomes" id="UP000781932"/>
    </source>
</evidence>
<accession>A0A9P6I6M7</accession>
<evidence type="ECO:0000313" key="2">
    <source>
        <dbReference type="EMBL" id="KAF9877219.1"/>
    </source>
</evidence>
<dbReference type="GeneID" id="62161278"/>
<proteinExistence type="predicted"/>
<gene>
    <name evidence="2" type="ORF">CkaCkLH20_05485</name>
</gene>
<reference evidence="2" key="2">
    <citation type="submission" date="2020-11" db="EMBL/GenBank/DDBJ databases">
        <title>Whole genome sequencing of Colletotrichum sp.</title>
        <authorList>
            <person name="Li H."/>
        </authorList>
    </citation>
    <scope>NUCLEOTIDE SEQUENCE</scope>
    <source>
        <strain evidence="2">CkLH20</strain>
    </source>
</reference>
<feature type="region of interest" description="Disordered" evidence="1">
    <location>
        <begin position="91"/>
        <end position="430"/>
    </location>
</feature>
<organism evidence="2 3">
    <name type="scientific">Colletotrichum karsti</name>
    <dbReference type="NCBI Taxonomy" id="1095194"/>
    <lineage>
        <taxon>Eukaryota</taxon>
        <taxon>Fungi</taxon>
        <taxon>Dikarya</taxon>
        <taxon>Ascomycota</taxon>
        <taxon>Pezizomycotina</taxon>
        <taxon>Sordariomycetes</taxon>
        <taxon>Hypocreomycetidae</taxon>
        <taxon>Glomerellales</taxon>
        <taxon>Glomerellaceae</taxon>
        <taxon>Colletotrichum</taxon>
        <taxon>Colletotrichum boninense species complex</taxon>
    </lineage>
</organism>
<feature type="region of interest" description="Disordered" evidence="1">
    <location>
        <begin position="1"/>
        <end position="75"/>
    </location>
</feature>
<feature type="compositionally biased region" description="Polar residues" evidence="1">
    <location>
        <begin position="136"/>
        <end position="146"/>
    </location>
</feature>
<dbReference type="OrthoDB" id="3545073at2759"/>
<feature type="compositionally biased region" description="Low complexity" evidence="1">
    <location>
        <begin position="47"/>
        <end position="57"/>
    </location>
</feature>
<evidence type="ECO:0000256" key="1">
    <source>
        <dbReference type="SAM" id="MobiDB-lite"/>
    </source>
</evidence>
<feature type="compositionally biased region" description="Low complexity" evidence="1">
    <location>
        <begin position="198"/>
        <end position="209"/>
    </location>
</feature>
<feature type="compositionally biased region" description="Polar residues" evidence="1">
    <location>
        <begin position="169"/>
        <end position="178"/>
    </location>
</feature>
<comment type="caution">
    <text evidence="2">The sequence shown here is derived from an EMBL/GenBank/DDBJ whole genome shotgun (WGS) entry which is preliminary data.</text>
</comment>
<name>A0A9P6I6M7_9PEZI</name>
<sequence length="558" mass="58384">MMASNPRVTPVPIPTQGISPTGRTAPPASQTQTPTPLGSTTGNRHVSPSGGSVSSTGEGRKMKRTGAKVSVRPSSFLQAPSWATSLLNSKPSTAATIPSLSESASNHPFSPSDSTANNPILESPEPIRIVSDILPQKTNQEAQEAQESPVLETEMAPKSSLARSAKIQALQQSWMTSSGLGGLEGAETPRDWLGGGLSSEDVSSSSSQPSRKRSMGTVQGGDVKRRLTEVTNGGSSPLSASAGPSDGARRSTRSSQVPPATQGADAPNPVVKPGIIPIQRTVQVAESSDEEDYNDGDLDGDLTTEDDDVPGPDIDVAQDTRRSRQNVDAIPRVETPVPPPAVPPVVPSKAYDPIPKNAKFPFPSTLGRPDDSSSAASSRAVTPAVPTAREAIDAPAPSSPPRRVTRYSSTTKAAVTSASKPAPVSAVSATAEQTMPADILEMEDWEIAPGRVRDERSQTPTNVAFSNAYLTSNQVVAVSEDISFNVVVIKPGGSHQWADEDDKVRICSLAVGKVNVKLDKTDPFSIGPNGMFKLKPGVACSVENRTYIDAVVHVTSIT</sequence>
<feature type="compositionally biased region" description="Acidic residues" evidence="1">
    <location>
        <begin position="287"/>
        <end position="310"/>
    </location>
</feature>
<feature type="compositionally biased region" description="Polar residues" evidence="1">
    <location>
        <begin position="91"/>
        <end position="120"/>
    </location>
</feature>
<reference evidence="2" key="1">
    <citation type="submission" date="2020-03" db="EMBL/GenBank/DDBJ databases">
        <authorList>
            <person name="He L."/>
        </authorList>
    </citation>
    <scope>NUCLEOTIDE SEQUENCE</scope>
    <source>
        <strain evidence="2">CkLH20</strain>
    </source>
</reference>
<feature type="compositionally biased region" description="Low complexity" evidence="1">
    <location>
        <begin position="233"/>
        <end position="246"/>
    </location>
</feature>
<feature type="compositionally biased region" description="Pro residues" evidence="1">
    <location>
        <begin position="336"/>
        <end position="346"/>
    </location>
</feature>
<dbReference type="Proteomes" id="UP000781932">
    <property type="component" value="Unassembled WGS sequence"/>
</dbReference>
<feature type="compositionally biased region" description="Low complexity" evidence="1">
    <location>
        <begin position="24"/>
        <end position="36"/>
    </location>
</feature>
<dbReference type="RefSeq" id="XP_038746680.1">
    <property type="nucleotide sequence ID" value="XM_038888204.1"/>
</dbReference>
<keyword evidence="3" id="KW-1185">Reference proteome</keyword>
<dbReference type="AlphaFoldDB" id="A0A9P6I6M7"/>
<protein>
    <submittedName>
        <fullName evidence="2">Uncharacterized protein</fullName>
    </submittedName>
</protein>
<feature type="compositionally biased region" description="Low complexity" evidence="1">
    <location>
        <begin position="408"/>
        <end position="430"/>
    </location>
</feature>
<dbReference type="EMBL" id="JAATWM020000015">
    <property type="protein sequence ID" value="KAF9877219.1"/>
    <property type="molecule type" value="Genomic_DNA"/>
</dbReference>
<feature type="compositionally biased region" description="Polar residues" evidence="1">
    <location>
        <begin position="37"/>
        <end position="46"/>
    </location>
</feature>